<reference evidence="2" key="1">
    <citation type="journal article" date="2020" name="Nature">
        <title>Giant virus diversity and host interactions through global metagenomics.</title>
        <authorList>
            <person name="Schulz F."/>
            <person name="Roux S."/>
            <person name="Paez-Espino D."/>
            <person name="Jungbluth S."/>
            <person name="Walsh D.A."/>
            <person name="Denef V.J."/>
            <person name="McMahon K.D."/>
            <person name="Konstantinidis K.T."/>
            <person name="Eloe-Fadrosh E.A."/>
            <person name="Kyrpides N.C."/>
            <person name="Woyke T."/>
        </authorList>
    </citation>
    <scope>NUCLEOTIDE SEQUENCE</scope>
    <source>
        <strain evidence="2">GVMAG-M-3300023179-86</strain>
    </source>
</reference>
<evidence type="ECO:0000256" key="1">
    <source>
        <dbReference type="SAM" id="MobiDB-lite"/>
    </source>
</evidence>
<dbReference type="EMBL" id="MN739916">
    <property type="protein sequence ID" value="QHT77154.1"/>
    <property type="molecule type" value="Genomic_DNA"/>
</dbReference>
<feature type="compositionally biased region" description="Basic residues" evidence="1">
    <location>
        <begin position="335"/>
        <end position="371"/>
    </location>
</feature>
<sequence>MNTIFKYIYQASTPDSNTPHKKILPVVLITTHGNYRIIQETTGTGIVDKVEEVKIIQGKLPEGMKIHKIEAAGLGVCSITTNTNIFDVYENIKRYMHDERPLEQFVNELVGIFENIHKSHIKNKAEILDTHDDDNRELINNYAKAFNRGEMNTYQEINSLDNKDPNKKPLFYEKFFTRDIKKDLEDSEDTKDLDRYNDTEYDVRINLIEPRELRYDNRYLGPRIQDIFDDVIEYQKEKQGPHDEVLLSGIIGYIKNIKKMNEFIIVDLSCSTYNDVISKNNGKYSLIDPDEIDLARATRRLRRNSSSDIIRVNSRTPLTLLDRSRSRDNSPDRKGGKRSKKHTHKKTIRRRKLTHKRRKTFKNKKRIRLRI</sequence>
<name>A0A6C0H9K8_9ZZZZ</name>
<accession>A0A6C0H9K8</accession>
<organism evidence="2">
    <name type="scientific">viral metagenome</name>
    <dbReference type="NCBI Taxonomy" id="1070528"/>
    <lineage>
        <taxon>unclassified sequences</taxon>
        <taxon>metagenomes</taxon>
        <taxon>organismal metagenomes</taxon>
    </lineage>
</organism>
<feature type="compositionally biased region" description="Basic and acidic residues" evidence="1">
    <location>
        <begin position="322"/>
        <end position="334"/>
    </location>
</feature>
<evidence type="ECO:0000313" key="2">
    <source>
        <dbReference type="EMBL" id="QHT77154.1"/>
    </source>
</evidence>
<proteinExistence type="predicted"/>
<dbReference type="AlphaFoldDB" id="A0A6C0H9K8"/>
<feature type="region of interest" description="Disordered" evidence="1">
    <location>
        <begin position="320"/>
        <end position="371"/>
    </location>
</feature>
<protein>
    <submittedName>
        <fullName evidence="2">Uncharacterized protein</fullName>
    </submittedName>
</protein>